<dbReference type="EMBL" id="JANIBL010000016">
    <property type="protein sequence ID" value="MCQ8117208.1"/>
    <property type="molecule type" value="Genomic_DNA"/>
</dbReference>
<name>A0ABT1TR24_9GAMM</name>
<reference evidence="1 2" key="1">
    <citation type="submission" date="2022-07" db="EMBL/GenBank/DDBJ databases">
        <title>Methylomonas rivi sp. nov., Methylomonas rosea sp. nov., Methylomonas aureus sp. nov. and Methylomonas subterranea sp. nov., four novel methanotrophs isolated from a freshwater creek and the deep terrestrial subsurface.</title>
        <authorList>
            <person name="Abin C."/>
            <person name="Sankaranarayanan K."/>
            <person name="Garner C."/>
            <person name="Sindelar R."/>
            <person name="Kotary K."/>
            <person name="Garner R."/>
            <person name="Barclay S."/>
            <person name="Lawson P."/>
            <person name="Krumholz L."/>
        </authorList>
    </citation>
    <scope>NUCLEOTIDE SEQUENCE [LARGE SCALE GENOMIC DNA]</scope>
    <source>
        <strain evidence="1 2">WSC-7</strain>
    </source>
</reference>
<protein>
    <recommendedName>
        <fullName evidence="3">Secreted protein</fullName>
    </recommendedName>
</protein>
<dbReference type="Proteomes" id="UP001524570">
    <property type="component" value="Unassembled WGS sequence"/>
</dbReference>
<gene>
    <name evidence="1" type="ORF">NP589_07210</name>
</gene>
<keyword evidence="2" id="KW-1185">Reference proteome</keyword>
<evidence type="ECO:0000313" key="2">
    <source>
        <dbReference type="Proteomes" id="UP001524570"/>
    </source>
</evidence>
<evidence type="ECO:0008006" key="3">
    <source>
        <dbReference type="Google" id="ProtNLM"/>
    </source>
</evidence>
<sequence>MRAMGEGKVWLDAIGQVLSVSLLPLIPITKRTIMIFHKTAIAAILTTGLAGVSGQAFAHQYYNLTGAGTIASGDSAIGFGVINSINGTDGVSANSNGTNRVSNGTTVYNATSNNFISGTGSAAATATEIPGNLPYMWYSGQHSTALGVTKRDHYTGTSATDNTANMLSGMSATAANNTSLTLPNGQVLVAPGTTNWGTNNTSSLWKAYNDKNTLPANVATWGTVMADLPGTPSNDHPYQAVAGNSAETSLGLDYGLIHVSCGTNTAADNCAKDGDVLTTITIKNDSDYSALNGLLDVALYRNVDTSTTSDRNAASAFGSAGFQGSSLGEAIWTASMSSVSDTLFYSFIFNQAEWNATGTPGYETNGFYTLVIGAHGGTGSAADAVVYDVLVTTSAVPVPGAVWLFGSALAGFVGFGRRKTTAA</sequence>
<evidence type="ECO:0000313" key="1">
    <source>
        <dbReference type="EMBL" id="MCQ8117208.1"/>
    </source>
</evidence>
<accession>A0ABT1TR24</accession>
<dbReference type="RefSeq" id="WP_256606367.1">
    <property type="nucleotide sequence ID" value="NZ_JANIBL010000016.1"/>
</dbReference>
<organism evidence="1 2">
    <name type="scientific">Methylomonas rosea</name>
    <dbReference type="NCBI Taxonomy" id="2952227"/>
    <lineage>
        <taxon>Bacteria</taxon>
        <taxon>Pseudomonadati</taxon>
        <taxon>Pseudomonadota</taxon>
        <taxon>Gammaproteobacteria</taxon>
        <taxon>Methylococcales</taxon>
        <taxon>Methylococcaceae</taxon>
        <taxon>Methylomonas</taxon>
    </lineage>
</organism>
<comment type="caution">
    <text evidence="1">The sequence shown here is derived from an EMBL/GenBank/DDBJ whole genome shotgun (WGS) entry which is preliminary data.</text>
</comment>
<proteinExistence type="predicted"/>